<dbReference type="AlphaFoldDB" id="A0A939QCM5"/>
<feature type="transmembrane region" description="Helical" evidence="2">
    <location>
        <begin position="12"/>
        <end position="30"/>
    </location>
</feature>
<keyword evidence="2" id="KW-0472">Membrane</keyword>
<evidence type="ECO:0000313" key="3">
    <source>
        <dbReference type="EMBL" id="MBO2989720.1"/>
    </source>
</evidence>
<sequence length="141" mass="15574">METLLSDFGPLLVSGGLLMAVATVIVAIITSRSKRGTERADAAATIAKSATDLLAPLRAEIARLEEGQREQAENQREQAKNHRQDLQILTRRVATLEGMVEVYARREWALVRYVRALIDALRLHAPEEAIPPVPQNLADLI</sequence>
<organism evidence="3 4">
    <name type="scientific">Leucobacter tardus</name>
    <dbReference type="NCBI Taxonomy" id="501483"/>
    <lineage>
        <taxon>Bacteria</taxon>
        <taxon>Bacillati</taxon>
        <taxon>Actinomycetota</taxon>
        <taxon>Actinomycetes</taxon>
        <taxon>Micrococcales</taxon>
        <taxon>Microbacteriaceae</taxon>
        <taxon>Leucobacter</taxon>
    </lineage>
</organism>
<dbReference type="RefSeq" id="WP_208238139.1">
    <property type="nucleotide sequence ID" value="NZ_BAAAQU010000001.1"/>
</dbReference>
<comment type="caution">
    <text evidence="3">The sequence shown here is derived from an EMBL/GenBank/DDBJ whole genome shotgun (WGS) entry which is preliminary data.</text>
</comment>
<keyword evidence="1" id="KW-0175">Coiled coil</keyword>
<reference evidence="3" key="1">
    <citation type="submission" date="2021-03" db="EMBL/GenBank/DDBJ databases">
        <title>Leucobacter chromiisoli sp. nov., isolated from chromium-containing soil of chemical plant.</title>
        <authorList>
            <person name="Xu Z."/>
        </authorList>
    </citation>
    <scope>NUCLEOTIDE SEQUENCE</scope>
    <source>
        <strain evidence="3">K 70/01</strain>
    </source>
</reference>
<evidence type="ECO:0000313" key="4">
    <source>
        <dbReference type="Proteomes" id="UP000668403"/>
    </source>
</evidence>
<name>A0A939QCM5_9MICO</name>
<evidence type="ECO:0000256" key="1">
    <source>
        <dbReference type="SAM" id="Coils"/>
    </source>
</evidence>
<keyword evidence="4" id="KW-1185">Reference proteome</keyword>
<dbReference type="EMBL" id="JAGFBF010000004">
    <property type="protein sequence ID" value="MBO2989720.1"/>
    <property type="molecule type" value="Genomic_DNA"/>
</dbReference>
<keyword evidence="2" id="KW-0812">Transmembrane</keyword>
<proteinExistence type="predicted"/>
<gene>
    <name evidence="3" type="ORF">J4H85_06890</name>
</gene>
<feature type="coiled-coil region" evidence="1">
    <location>
        <begin position="62"/>
        <end position="99"/>
    </location>
</feature>
<keyword evidence="2" id="KW-1133">Transmembrane helix</keyword>
<evidence type="ECO:0000256" key="2">
    <source>
        <dbReference type="SAM" id="Phobius"/>
    </source>
</evidence>
<protein>
    <submittedName>
        <fullName evidence="3">Uncharacterized protein</fullName>
    </submittedName>
</protein>
<dbReference type="Proteomes" id="UP000668403">
    <property type="component" value="Unassembled WGS sequence"/>
</dbReference>
<accession>A0A939QCM5</accession>